<accession>A0ABW3LPR9</accession>
<dbReference type="RefSeq" id="WP_390363292.1">
    <property type="nucleotide sequence ID" value="NZ_JBHTKJ010000041.1"/>
</dbReference>
<keyword evidence="3" id="KW-1185">Reference proteome</keyword>
<sequence>MGESLAVTEEEIKKYYELSKQKKEVEQELNHLKNKFHQFLDESIGKNQKGEIHRGNYKVQRQIRSSTSYHDEETVKTLEELNLADFIITLKRPDTDKLKSAFKLGLVEEEAFEHCTKTKLTQALVTKETFSN</sequence>
<protein>
    <submittedName>
        <fullName evidence="2">Uncharacterized protein</fullName>
    </submittedName>
</protein>
<dbReference type="SUPFAM" id="SSF161266">
    <property type="entry name" value="Gam-like"/>
    <property type="match status" value="1"/>
</dbReference>
<gene>
    <name evidence="2" type="ORF">ACFQ3N_14705</name>
</gene>
<proteinExistence type="predicted"/>
<organism evidence="2 3">
    <name type="scientific">Virgibacillus byunsanensis</name>
    <dbReference type="NCBI Taxonomy" id="570945"/>
    <lineage>
        <taxon>Bacteria</taxon>
        <taxon>Bacillati</taxon>
        <taxon>Bacillota</taxon>
        <taxon>Bacilli</taxon>
        <taxon>Bacillales</taxon>
        <taxon>Bacillaceae</taxon>
        <taxon>Virgibacillus</taxon>
    </lineage>
</organism>
<evidence type="ECO:0000313" key="2">
    <source>
        <dbReference type="EMBL" id="MFD1039637.1"/>
    </source>
</evidence>
<dbReference type="Proteomes" id="UP001597040">
    <property type="component" value="Unassembled WGS sequence"/>
</dbReference>
<evidence type="ECO:0000313" key="3">
    <source>
        <dbReference type="Proteomes" id="UP001597040"/>
    </source>
</evidence>
<keyword evidence="1" id="KW-0175">Coiled coil</keyword>
<feature type="coiled-coil region" evidence="1">
    <location>
        <begin position="15"/>
        <end position="42"/>
    </location>
</feature>
<name>A0ABW3LPR9_9BACI</name>
<dbReference type="EMBL" id="JBHTKJ010000041">
    <property type="protein sequence ID" value="MFD1039637.1"/>
    <property type="molecule type" value="Genomic_DNA"/>
</dbReference>
<evidence type="ECO:0000256" key="1">
    <source>
        <dbReference type="SAM" id="Coils"/>
    </source>
</evidence>
<reference evidence="3" key="1">
    <citation type="journal article" date="2019" name="Int. J. Syst. Evol. Microbiol.">
        <title>The Global Catalogue of Microorganisms (GCM) 10K type strain sequencing project: providing services to taxonomists for standard genome sequencing and annotation.</title>
        <authorList>
            <consortium name="The Broad Institute Genomics Platform"/>
            <consortium name="The Broad Institute Genome Sequencing Center for Infectious Disease"/>
            <person name="Wu L."/>
            <person name="Ma J."/>
        </authorList>
    </citation>
    <scope>NUCLEOTIDE SEQUENCE [LARGE SCALE GENOMIC DNA]</scope>
    <source>
        <strain evidence="3">CCUG 56754</strain>
    </source>
</reference>
<comment type="caution">
    <text evidence="2">The sequence shown here is derived from an EMBL/GenBank/DDBJ whole genome shotgun (WGS) entry which is preliminary data.</text>
</comment>